<organism evidence="1 2">
    <name type="scientific">Dermatophagoides farinae</name>
    <name type="common">American house dust mite</name>
    <dbReference type="NCBI Taxonomy" id="6954"/>
    <lineage>
        <taxon>Eukaryota</taxon>
        <taxon>Metazoa</taxon>
        <taxon>Ecdysozoa</taxon>
        <taxon>Arthropoda</taxon>
        <taxon>Chelicerata</taxon>
        <taxon>Arachnida</taxon>
        <taxon>Acari</taxon>
        <taxon>Acariformes</taxon>
        <taxon>Sarcoptiformes</taxon>
        <taxon>Astigmata</taxon>
        <taxon>Psoroptidia</taxon>
        <taxon>Analgoidea</taxon>
        <taxon>Pyroglyphidae</taxon>
        <taxon>Dermatophagoidinae</taxon>
        <taxon>Dermatophagoides</taxon>
    </lineage>
</organism>
<evidence type="ECO:0000313" key="1">
    <source>
        <dbReference type="EMBL" id="KAH9522576.1"/>
    </source>
</evidence>
<sequence length="60" mass="6910">MTIKSICEMPGTNFSLFISQIQNQIADNASIQQNIQYKQTINEIRNEKKLANLRTNVIIK</sequence>
<accession>A0A922I8C5</accession>
<name>A0A922I8C5_DERFA</name>
<evidence type="ECO:0000313" key="2">
    <source>
        <dbReference type="Proteomes" id="UP000790347"/>
    </source>
</evidence>
<reference evidence="1" key="1">
    <citation type="submission" date="2013-05" db="EMBL/GenBank/DDBJ databases">
        <authorList>
            <person name="Yim A.K.Y."/>
            <person name="Chan T.F."/>
            <person name="Ji K.M."/>
            <person name="Liu X.Y."/>
            <person name="Zhou J.W."/>
            <person name="Li R.Q."/>
            <person name="Yang K.Y."/>
            <person name="Li J."/>
            <person name="Li M."/>
            <person name="Law P.T.W."/>
            <person name="Wu Y.L."/>
            <person name="Cai Z.L."/>
            <person name="Qin H."/>
            <person name="Bao Y."/>
            <person name="Leung R.K.K."/>
            <person name="Ng P.K.S."/>
            <person name="Zou J."/>
            <person name="Zhong X.J."/>
            <person name="Ran P.X."/>
            <person name="Zhong N.S."/>
            <person name="Liu Z.G."/>
            <person name="Tsui S.K.W."/>
        </authorList>
    </citation>
    <scope>NUCLEOTIDE SEQUENCE</scope>
    <source>
        <strain evidence="1">Derf</strain>
        <tissue evidence="1">Whole organism</tissue>
    </source>
</reference>
<dbReference type="EMBL" id="ASGP02000002">
    <property type="protein sequence ID" value="KAH9522576.1"/>
    <property type="molecule type" value="Genomic_DNA"/>
</dbReference>
<reference evidence="1" key="2">
    <citation type="journal article" date="2022" name="Res Sq">
        <title>Comparative Genomics Reveals Insights into the Divergent Evolution of Astigmatic Mites and Household Pest Adaptations.</title>
        <authorList>
            <person name="Xiong Q."/>
            <person name="Wan A.T.-Y."/>
            <person name="Liu X.-Y."/>
            <person name="Fung C.S.-H."/>
            <person name="Xiao X."/>
            <person name="Malainual N."/>
            <person name="Hou J."/>
            <person name="Wang L."/>
            <person name="Wang M."/>
            <person name="Yang K."/>
            <person name="Cui Y."/>
            <person name="Leung E."/>
            <person name="Nong W."/>
            <person name="Shin S.-K."/>
            <person name="Au S."/>
            <person name="Jeong K.Y."/>
            <person name="Chew F.T."/>
            <person name="Hui J."/>
            <person name="Leung T.F."/>
            <person name="Tungtrongchitr A."/>
            <person name="Zhong N."/>
            <person name="Liu Z."/>
            <person name="Tsui S."/>
        </authorList>
    </citation>
    <scope>NUCLEOTIDE SEQUENCE</scope>
    <source>
        <strain evidence="1">Derf</strain>
        <tissue evidence="1">Whole organism</tissue>
    </source>
</reference>
<gene>
    <name evidence="1" type="ORF">DERF_006140</name>
</gene>
<dbReference type="Proteomes" id="UP000790347">
    <property type="component" value="Unassembled WGS sequence"/>
</dbReference>
<dbReference type="AlphaFoldDB" id="A0A922I8C5"/>
<keyword evidence="2" id="KW-1185">Reference proteome</keyword>
<comment type="caution">
    <text evidence="1">The sequence shown here is derived from an EMBL/GenBank/DDBJ whole genome shotgun (WGS) entry which is preliminary data.</text>
</comment>
<proteinExistence type="predicted"/>
<protein>
    <submittedName>
        <fullName evidence="1">Uncharacterized protein</fullName>
    </submittedName>
</protein>